<evidence type="ECO:0000256" key="1">
    <source>
        <dbReference type="SAM" id="MobiDB-lite"/>
    </source>
</evidence>
<feature type="region of interest" description="Disordered" evidence="1">
    <location>
        <begin position="1"/>
        <end position="106"/>
    </location>
</feature>
<comment type="caution">
    <text evidence="2">The sequence shown here is derived from an EMBL/GenBank/DDBJ whole genome shotgun (WGS) entry which is preliminary data.</text>
</comment>
<protein>
    <submittedName>
        <fullName evidence="2">Uncharacterized protein</fullName>
    </submittedName>
</protein>
<reference evidence="2 3" key="1">
    <citation type="journal article" date="2023" name="Commun. Biol.">
        <title>Reorganization of the ancestral sex-determining regions during the evolution of trioecy in Pleodorina starrii.</title>
        <authorList>
            <person name="Takahashi K."/>
            <person name="Suzuki S."/>
            <person name="Kawai-Toyooka H."/>
            <person name="Yamamoto K."/>
            <person name="Hamaji T."/>
            <person name="Ootsuki R."/>
            <person name="Yamaguchi H."/>
            <person name="Kawachi M."/>
            <person name="Higashiyama T."/>
            <person name="Nozaki H."/>
        </authorList>
    </citation>
    <scope>NUCLEOTIDE SEQUENCE [LARGE SCALE GENOMIC DNA]</scope>
    <source>
        <strain evidence="2 3">NIES-4479</strain>
    </source>
</reference>
<dbReference type="Proteomes" id="UP001165080">
    <property type="component" value="Unassembled WGS sequence"/>
</dbReference>
<dbReference type="AlphaFoldDB" id="A0A9W6BFP0"/>
<name>A0A9W6BFP0_9CHLO</name>
<gene>
    <name evidence="2" type="primary">PLESTB000899</name>
    <name evidence="2" type="ORF">PLESTB_000443400</name>
</gene>
<dbReference type="EMBL" id="BRXU01000004">
    <property type="protein sequence ID" value="GLC50890.1"/>
    <property type="molecule type" value="Genomic_DNA"/>
</dbReference>
<proteinExistence type="predicted"/>
<evidence type="ECO:0000313" key="3">
    <source>
        <dbReference type="Proteomes" id="UP001165080"/>
    </source>
</evidence>
<sequence length="151" mass="16354">MFAMLSSQLRRDRGGQLRRGLGGALSGAGTQQQQQQPNQQQRFFTSSSARSAAGGGSEDRREGSGQLHYMTSEHSTASAWEAHQPKLGTWPNAEPGVPRPDVVQPPEPSIFVKERKMPIIGGVSDADVIAEYDRIRGTADLNDNSSWTSGM</sequence>
<keyword evidence="3" id="KW-1185">Reference proteome</keyword>
<evidence type="ECO:0000313" key="2">
    <source>
        <dbReference type="EMBL" id="GLC50890.1"/>
    </source>
</evidence>
<accession>A0A9W6BFP0</accession>
<organism evidence="2 3">
    <name type="scientific">Pleodorina starrii</name>
    <dbReference type="NCBI Taxonomy" id="330485"/>
    <lineage>
        <taxon>Eukaryota</taxon>
        <taxon>Viridiplantae</taxon>
        <taxon>Chlorophyta</taxon>
        <taxon>core chlorophytes</taxon>
        <taxon>Chlorophyceae</taxon>
        <taxon>CS clade</taxon>
        <taxon>Chlamydomonadales</taxon>
        <taxon>Volvocaceae</taxon>
        <taxon>Pleodorina</taxon>
    </lineage>
</organism>
<feature type="compositionally biased region" description="Low complexity" evidence="1">
    <location>
        <begin position="27"/>
        <end position="52"/>
    </location>
</feature>